<dbReference type="Gene3D" id="3.10.180.10">
    <property type="entry name" value="2,3-Dihydroxybiphenyl 1,2-Dioxygenase, domain 1"/>
    <property type="match status" value="1"/>
</dbReference>
<evidence type="ECO:0000313" key="3">
    <source>
        <dbReference type="Proteomes" id="UP000193207"/>
    </source>
</evidence>
<dbReference type="PROSITE" id="PS51819">
    <property type="entry name" value="VOC"/>
    <property type="match status" value="1"/>
</dbReference>
<dbReference type="OrthoDB" id="7346917at2"/>
<feature type="domain" description="VOC" evidence="1">
    <location>
        <begin position="14"/>
        <end position="138"/>
    </location>
</feature>
<dbReference type="RefSeq" id="WP_085819184.1">
    <property type="nucleotide sequence ID" value="NZ_FWFU01000005.1"/>
</dbReference>
<reference evidence="2 3" key="1">
    <citation type="submission" date="2017-03" db="EMBL/GenBank/DDBJ databases">
        <authorList>
            <person name="Afonso C.L."/>
            <person name="Miller P.J."/>
            <person name="Scott M.A."/>
            <person name="Spackman E."/>
            <person name="Goraichik I."/>
            <person name="Dimitrov K.M."/>
            <person name="Suarez D.L."/>
            <person name="Swayne D.E."/>
        </authorList>
    </citation>
    <scope>NUCLEOTIDE SEQUENCE [LARGE SCALE GENOMIC DNA]</scope>
    <source>
        <strain evidence="2 3">CECT 8110</strain>
    </source>
</reference>
<protein>
    <submittedName>
        <fullName evidence="2">Glyoxalase-like domain protein</fullName>
    </submittedName>
</protein>
<gene>
    <name evidence="2" type="ORF">ROH8110_03605</name>
</gene>
<name>A0A1X6ZX14_9RHOB</name>
<accession>A0A1X6ZX14</accession>
<dbReference type="Pfam" id="PF00903">
    <property type="entry name" value="Glyoxalase"/>
    <property type="match status" value="1"/>
</dbReference>
<dbReference type="InterPro" id="IPR029068">
    <property type="entry name" value="Glyas_Bleomycin-R_OHBP_Dase"/>
</dbReference>
<dbReference type="SUPFAM" id="SSF54593">
    <property type="entry name" value="Glyoxalase/Bleomycin resistance protein/Dihydroxybiphenyl dioxygenase"/>
    <property type="match status" value="1"/>
</dbReference>
<dbReference type="AlphaFoldDB" id="A0A1X6ZX14"/>
<dbReference type="EMBL" id="FWFU01000005">
    <property type="protein sequence ID" value="SLN64217.1"/>
    <property type="molecule type" value="Genomic_DNA"/>
</dbReference>
<dbReference type="InterPro" id="IPR037523">
    <property type="entry name" value="VOC_core"/>
</dbReference>
<evidence type="ECO:0000259" key="1">
    <source>
        <dbReference type="PROSITE" id="PS51819"/>
    </source>
</evidence>
<keyword evidence="3" id="KW-1185">Reference proteome</keyword>
<proteinExistence type="predicted"/>
<organism evidence="2 3">
    <name type="scientific">Roseovarius halotolerans</name>
    <dbReference type="NCBI Taxonomy" id="505353"/>
    <lineage>
        <taxon>Bacteria</taxon>
        <taxon>Pseudomonadati</taxon>
        <taxon>Pseudomonadota</taxon>
        <taxon>Alphaproteobacteria</taxon>
        <taxon>Rhodobacterales</taxon>
        <taxon>Roseobacteraceae</taxon>
        <taxon>Roseovarius</taxon>
    </lineage>
</organism>
<sequence length="148" mass="15971">MDYETVTPEAFGASLRGFGFNILVSDVLRTAEFLRTVFGLDLHRVSADFAIVAQGDSVMQLHGDGTYHAHPLPGLLPENPPRGAGIEIRLYDCDPDLAASRAEAAGGTILQPPTDKPHGLREAVILCRDGYAWVPSRPLNESDQGETT</sequence>
<dbReference type="Proteomes" id="UP000193207">
    <property type="component" value="Unassembled WGS sequence"/>
</dbReference>
<evidence type="ECO:0000313" key="2">
    <source>
        <dbReference type="EMBL" id="SLN64217.1"/>
    </source>
</evidence>
<dbReference type="InterPro" id="IPR004360">
    <property type="entry name" value="Glyas_Fos-R_dOase_dom"/>
</dbReference>